<sequence>MAAILPKETSVLEPLDKQIVRALQLDPRIPFRRIAADLGLAEQTIARRYRRLRRAGLVRVIGSVDAPALGENDWLVRVRCRPEGALPVAEALAKRDDAAWVSIAAGGAEVAFSLHPRTQQDRDDLLVQRLQRSAPVLDITPALILHRFVGRQAVDWRGRQRLEGSPGPAPHEIDLDGTDYTLLDLLARDGRTSYAVLARATGLTPGRVMRRVTALQEAGILYFDLDIAPAAAGTGLSAFIWLKVAPAHLDSVGRALADFPVTTYTAAVTGPFNLFATVFCDSTDDLYRFVSTTLSPLPGIHDFELSPVLRRMKQAGTRTHGDLLAPPAPVTRRASRAR</sequence>
<dbReference type="PRINTS" id="PR00033">
    <property type="entry name" value="HTHASNC"/>
</dbReference>
<dbReference type="RefSeq" id="WP_201946065.1">
    <property type="nucleotide sequence ID" value="NZ_JAERRJ010000003.1"/>
</dbReference>
<gene>
    <name evidence="6" type="ORF">JK358_10450</name>
</gene>
<evidence type="ECO:0000256" key="3">
    <source>
        <dbReference type="ARBA" id="ARBA00023163"/>
    </source>
</evidence>
<organism evidence="6 7">
    <name type="scientific">Nocardia acididurans</name>
    <dbReference type="NCBI Taxonomy" id="2802282"/>
    <lineage>
        <taxon>Bacteria</taxon>
        <taxon>Bacillati</taxon>
        <taxon>Actinomycetota</taxon>
        <taxon>Actinomycetes</taxon>
        <taxon>Mycobacteriales</taxon>
        <taxon>Nocardiaceae</taxon>
        <taxon>Nocardia</taxon>
    </lineage>
</organism>
<dbReference type="InterPro" id="IPR019887">
    <property type="entry name" value="Tscrpt_reg_AsnC/Lrp_C"/>
</dbReference>
<protein>
    <submittedName>
        <fullName evidence="6">AsnC family transcriptional regulator</fullName>
    </submittedName>
</protein>
<dbReference type="Gene3D" id="3.30.70.920">
    <property type="match status" value="1"/>
</dbReference>
<accession>A0ABS1M4V4</accession>
<reference evidence="6 7" key="1">
    <citation type="submission" date="2021-01" db="EMBL/GenBank/DDBJ databases">
        <title>WGS of actinomycetes isolated from Thailand.</title>
        <authorList>
            <person name="Thawai C."/>
        </authorList>
    </citation>
    <scope>NUCLEOTIDE SEQUENCE [LARGE SCALE GENOMIC DNA]</scope>
    <source>
        <strain evidence="6 7">LPG 2</strain>
    </source>
</reference>
<dbReference type="SUPFAM" id="SSF46785">
    <property type="entry name" value="Winged helix' DNA-binding domain"/>
    <property type="match status" value="2"/>
</dbReference>
<dbReference type="Gene3D" id="1.10.10.10">
    <property type="entry name" value="Winged helix-like DNA-binding domain superfamily/Winged helix DNA-binding domain"/>
    <property type="match status" value="2"/>
</dbReference>
<dbReference type="EMBL" id="JAERRJ010000003">
    <property type="protein sequence ID" value="MBL1074814.1"/>
    <property type="molecule type" value="Genomic_DNA"/>
</dbReference>
<keyword evidence="3" id="KW-0804">Transcription</keyword>
<dbReference type="Proteomes" id="UP000602198">
    <property type="component" value="Unassembled WGS sequence"/>
</dbReference>
<dbReference type="InterPro" id="IPR019888">
    <property type="entry name" value="Tscrpt_reg_AsnC-like"/>
</dbReference>
<evidence type="ECO:0000259" key="5">
    <source>
        <dbReference type="PROSITE" id="PS50956"/>
    </source>
</evidence>
<feature type="domain" description="HTH asnC-type" evidence="5">
    <location>
        <begin position="12"/>
        <end position="72"/>
    </location>
</feature>
<dbReference type="Pfam" id="PF01037">
    <property type="entry name" value="AsnC_trans_reg"/>
    <property type="match status" value="1"/>
</dbReference>
<dbReference type="SUPFAM" id="SSF54909">
    <property type="entry name" value="Dimeric alpha+beta barrel"/>
    <property type="match status" value="1"/>
</dbReference>
<evidence type="ECO:0000256" key="1">
    <source>
        <dbReference type="ARBA" id="ARBA00023015"/>
    </source>
</evidence>
<dbReference type="InterPro" id="IPR036390">
    <property type="entry name" value="WH_DNA-bd_sf"/>
</dbReference>
<evidence type="ECO:0000256" key="4">
    <source>
        <dbReference type="SAM" id="MobiDB-lite"/>
    </source>
</evidence>
<feature type="domain" description="HTH asnC-type" evidence="5">
    <location>
        <begin position="175"/>
        <end position="235"/>
    </location>
</feature>
<evidence type="ECO:0000313" key="7">
    <source>
        <dbReference type="Proteomes" id="UP000602198"/>
    </source>
</evidence>
<dbReference type="InterPro" id="IPR000485">
    <property type="entry name" value="AsnC-type_HTH_dom"/>
</dbReference>
<proteinExistence type="predicted"/>
<keyword evidence="7" id="KW-1185">Reference proteome</keyword>
<keyword evidence="1" id="KW-0805">Transcription regulation</keyword>
<name>A0ABS1M4V4_9NOCA</name>
<dbReference type="PANTHER" id="PTHR30154:SF34">
    <property type="entry name" value="TRANSCRIPTIONAL REGULATOR AZLB"/>
    <property type="match status" value="1"/>
</dbReference>
<keyword evidence="2" id="KW-0238">DNA-binding</keyword>
<dbReference type="Pfam" id="PF13404">
    <property type="entry name" value="HTH_AsnC-type"/>
    <property type="match status" value="2"/>
</dbReference>
<evidence type="ECO:0000256" key="2">
    <source>
        <dbReference type="ARBA" id="ARBA00023125"/>
    </source>
</evidence>
<dbReference type="PANTHER" id="PTHR30154">
    <property type="entry name" value="LEUCINE-RESPONSIVE REGULATORY PROTEIN"/>
    <property type="match status" value="1"/>
</dbReference>
<dbReference type="InterPro" id="IPR036388">
    <property type="entry name" value="WH-like_DNA-bd_sf"/>
</dbReference>
<dbReference type="PROSITE" id="PS50956">
    <property type="entry name" value="HTH_ASNC_2"/>
    <property type="match status" value="2"/>
</dbReference>
<dbReference type="InterPro" id="IPR011008">
    <property type="entry name" value="Dimeric_a/b-barrel"/>
</dbReference>
<feature type="region of interest" description="Disordered" evidence="4">
    <location>
        <begin position="319"/>
        <end position="338"/>
    </location>
</feature>
<comment type="caution">
    <text evidence="6">The sequence shown here is derived from an EMBL/GenBank/DDBJ whole genome shotgun (WGS) entry which is preliminary data.</text>
</comment>
<dbReference type="SMART" id="SM00344">
    <property type="entry name" value="HTH_ASNC"/>
    <property type="match status" value="2"/>
</dbReference>
<evidence type="ECO:0000313" key="6">
    <source>
        <dbReference type="EMBL" id="MBL1074814.1"/>
    </source>
</evidence>